<dbReference type="OrthoDB" id="40547at2759"/>
<comment type="caution">
    <text evidence="1">The sequence shown here is derived from an EMBL/GenBank/DDBJ whole genome shotgun (WGS) entry which is preliminary data.</text>
</comment>
<proteinExistence type="predicted"/>
<accession>A0A8J2X3D7</accession>
<evidence type="ECO:0000313" key="1">
    <source>
        <dbReference type="EMBL" id="CAH0379437.1"/>
    </source>
</evidence>
<keyword evidence="2" id="KW-1185">Reference proteome</keyword>
<organism evidence="1 2">
    <name type="scientific">Pelagomonas calceolata</name>
    <dbReference type="NCBI Taxonomy" id="35677"/>
    <lineage>
        <taxon>Eukaryota</taxon>
        <taxon>Sar</taxon>
        <taxon>Stramenopiles</taxon>
        <taxon>Ochrophyta</taxon>
        <taxon>Pelagophyceae</taxon>
        <taxon>Pelagomonadales</taxon>
        <taxon>Pelagomonadaceae</taxon>
        <taxon>Pelagomonas</taxon>
    </lineage>
</organism>
<gene>
    <name evidence="1" type="ORF">PECAL_6P10610</name>
</gene>
<sequence length="322" mass="35144">MTTTAHRRILRDVLAWTQLQARILTAHGRANAYFTDFKPEELPHHHLRRGTMPTLTKTAPAWAVGCWARPLFSGGGAATSDDRVRNVQGLNYFVDVRMPAGRDVALRAVQGELPTSLDDCSDDALRVLARQHAFGGVGDFENDVCARHHVVDWQFAPDCIAPRARPNKWRLRRRGPDAWVEEAFAGDPPYYYELWRRVGRRGDEALALRAAGPRDALIVIAGGRFAYVVARATAPQSLGEEHASTAAYVDAALAQQRRGDAEAMLGLEAGWGLAAGAWAVEAALQPWREGRALSEVVSGVAFRVAERGDGVLVSPPGVVVVD</sequence>
<reference evidence="1" key="1">
    <citation type="submission" date="2021-11" db="EMBL/GenBank/DDBJ databases">
        <authorList>
            <consortium name="Genoscope - CEA"/>
            <person name="William W."/>
        </authorList>
    </citation>
    <scope>NUCLEOTIDE SEQUENCE</scope>
</reference>
<dbReference type="Proteomes" id="UP000789595">
    <property type="component" value="Unassembled WGS sequence"/>
</dbReference>
<name>A0A8J2X3D7_9STRA</name>
<dbReference type="AlphaFoldDB" id="A0A8J2X3D7"/>
<evidence type="ECO:0000313" key="2">
    <source>
        <dbReference type="Proteomes" id="UP000789595"/>
    </source>
</evidence>
<dbReference type="EMBL" id="CAKKNE010000006">
    <property type="protein sequence ID" value="CAH0379437.1"/>
    <property type="molecule type" value="Genomic_DNA"/>
</dbReference>
<protein>
    <submittedName>
        <fullName evidence="1">Uncharacterized protein</fullName>
    </submittedName>
</protein>